<feature type="compositionally biased region" description="Basic residues" evidence="1">
    <location>
        <begin position="226"/>
        <end position="237"/>
    </location>
</feature>
<gene>
    <name evidence="2" type="ORF">PBAH0796_LOCUS15322</name>
</gene>
<sequence>MPHVDQLINCCLLDTIYEEVSALPHEEFASFIRENASFREKLRAALSAAQRSVSPRSPKRAPCQKPEGDAPGSAGLLLPWRGLAEVFCQSANGASTEGIGGSGGSGGAGSTVLAWGRSRSAMRRVTPVADGELQQSADQSSECKCERSVEQGAVNGVVRLLLEDDNSTQVPSSDSDSPNDALSEDSPGKDSPPYSPSMDLPLWLPLAAALEQVPELPAKAPPQQGRWHHRRRAHSARRAASGSPRRSRALELGASADAVAGDSRKHLPLAAALEWVTRPPVDAPLRERSGHHRRQACSTKRDASGVPAPRKACILQFGVDAAKIKGELQKLLQDECSTHVCGIDNDSLNMDWNKDGTLENAQLLAPGLQRVSSSPRRREHDRRRKPASGAKTAAAVAVDAAAAAPCAGSHGSLEGCFLEPGTAVEIEATTTDAQQQQLGTPGAAWVAATVLVADHGGAAYKVRMHGGEVRWVRAEEVRSVQMHA</sequence>
<dbReference type="AlphaFoldDB" id="A0A7S0FH50"/>
<evidence type="ECO:0000313" key="2">
    <source>
        <dbReference type="EMBL" id="CAD8361327.1"/>
    </source>
</evidence>
<feature type="compositionally biased region" description="Polar residues" evidence="1">
    <location>
        <begin position="167"/>
        <end position="180"/>
    </location>
</feature>
<dbReference type="EMBL" id="HBEG01025177">
    <property type="protein sequence ID" value="CAD8361327.1"/>
    <property type="molecule type" value="Transcribed_RNA"/>
</dbReference>
<proteinExistence type="predicted"/>
<feature type="region of interest" description="Disordered" evidence="1">
    <location>
        <begin position="49"/>
        <end position="74"/>
    </location>
</feature>
<feature type="compositionally biased region" description="Basic residues" evidence="1">
    <location>
        <begin position="375"/>
        <end position="386"/>
    </location>
</feature>
<evidence type="ECO:0000256" key="1">
    <source>
        <dbReference type="SAM" id="MobiDB-lite"/>
    </source>
</evidence>
<feature type="region of interest" description="Disordered" evidence="1">
    <location>
        <begin position="164"/>
        <end position="199"/>
    </location>
</feature>
<feature type="region of interest" description="Disordered" evidence="1">
    <location>
        <begin position="364"/>
        <end position="392"/>
    </location>
</feature>
<name>A0A7S0FH50_9DINO</name>
<accession>A0A7S0FH50</accession>
<feature type="region of interest" description="Disordered" evidence="1">
    <location>
        <begin position="284"/>
        <end position="306"/>
    </location>
</feature>
<protein>
    <submittedName>
        <fullName evidence="2">Uncharacterized protein</fullName>
    </submittedName>
</protein>
<organism evidence="2">
    <name type="scientific">Pyrodinium bahamense</name>
    <dbReference type="NCBI Taxonomy" id="73915"/>
    <lineage>
        <taxon>Eukaryota</taxon>
        <taxon>Sar</taxon>
        <taxon>Alveolata</taxon>
        <taxon>Dinophyceae</taxon>
        <taxon>Gonyaulacales</taxon>
        <taxon>Pyrocystaceae</taxon>
        <taxon>Pyrodinium</taxon>
    </lineage>
</organism>
<reference evidence="2" key="1">
    <citation type="submission" date="2021-01" db="EMBL/GenBank/DDBJ databases">
        <authorList>
            <person name="Corre E."/>
            <person name="Pelletier E."/>
            <person name="Niang G."/>
            <person name="Scheremetjew M."/>
            <person name="Finn R."/>
            <person name="Kale V."/>
            <person name="Holt S."/>
            <person name="Cochrane G."/>
            <person name="Meng A."/>
            <person name="Brown T."/>
            <person name="Cohen L."/>
        </authorList>
    </citation>
    <scope>NUCLEOTIDE SEQUENCE</scope>
    <source>
        <strain evidence="2">Pbaha01</strain>
    </source>
</reference>
<feature type="region of interest" description="Disordered" evidence="1">
    <location>
        <begin position="217"/>
        <end position="248"/>
    </location>
</feature>